<dbReference type="GO" id="GO:0019544">
    <property type="term" value="P:L-arginine catabolic process to L-glutamate"/>
    <property type="evidence" value="ECO:0007669"/>
    <property type="project" value="TreeGrafter"/>
</dbReference>
<dbReference type="CDD" id="cd00610">
    <property type="entry name" value="OAT_like"/>
    <property type="match status" value="1"/>
</dbReference>
<evidence type="ECO:0000313" key="13">
    <source>
        <dbReference type="Proteomes" id="UP000002358"/>
    </source>
</evidence>
<name>A0A7M7G4M8_NASVI</name>
<dbReference type="NCBIfam" id="TIGR01885">
    <property type="entry name" value="Orn_aminotrans"/>
    <property type="match status" value="1"/>
</dbReference>
<dbReference type="GO" id="GO:0030170">
    <property type="term" value="F:pyridoxal phosphate binding"/>
    <property type="evidence" value="ECO:0007669"/>
    <property type="project" value="InterPro"/>
</dbReference>
<evidence type="ECO:0000256" key="5">
    <source>
        <dbReference type="ARBA" id="ARBA00011881"/>
    </source>
</evidence>
<dbReference type="Gene3D" id="3.90.1150.10">
    <property type="entry name" value="Aspartate Aminotransferase, domain 1"/>
    <property type="match status" value="1"/>
</dbReference>
<evidence type="ECO:0000256" key="8">
    <source>
        <dbReference type="ARBA" id="ARBA00022679"/>
    </source>
</evidence>
<dbReference type="Gene3D" id="3.40.640.10">
    <property type="entry name" value="Type I PLP-dependent aspartate aminotransferase-like (Major domain)"/>
    <property type="match status" value="1"/>
</dbReference>
<evidence type="ECO:0000256" key="11">
    <source>
        <dbReference type="RuleBase" id="RU365036"/>
    </source>
</evidence>
<dbReference type="EC" id="2.6.1.13" evidence="6 11"/>
<reference evidence="12" key="1">
    <citation type="submission" date="2021-01" db="UniProtKB">
        <authorList>
            <consortium name="EnsemblMetazoa"/>
        </authorList>
    </citation>
    <scope>IDENTIFICATION</scope>
</reference>
<dbReference type="InterPro" id="IPR015424">
    <property type="entry name" value="PyrdxlP-dep_Trfase"/>
</dbReference>
<evidence type="ECO:0000256" key="9">
    <source>
        <dbReference type="ARBA" id="ARBA00022898"/>
    </source>
</evidence>
<accession>A0A7M7G4M8</accession>
<dbReference type="PANTHER" id="PTHR11986">
    <property type="entry name" value="AMINOTRANSFERASE CLASS III"/>
    <property type="match status" value="1"/>
</dbReference>
<dbReference type="GO" id="GO:0055129">
    <property type="term" value="P:L-proline biosynthetic process"/>
    <property type="evidence" value="ECO:0007669"/>
    <property type="project" value="UniProtKB-UniPathway"/>
</dbReference>
<dbReference type="FunFam" id="3.90.1150.10:FF:000152">
    <property type="entry name" value="Ornithine aminotransferase"/>
    <property type="match status" value="1"/>
</dbReference>
<sequence>MPRAFSKSSESVSNAATVRITISGRCFNIIVYSRMHEYRAMKRVSRRLLSSIRESPAQGCRSLSTREIIERDEKHGGHHFKTLPVVLERGEGVYCWDKEGKRYIDMLAGFATMSQGHSHPRIVAAMRDQVGKLAHTSRAFYSEHQGALGEYLSKLTGYDRFLPMNTGVEAGDTALKISRRFGYRIKKIPSNQAVTIFAKGNYWGRSLAAVSASTDPNSYTDFGPFMPLFESVPYDDLHALEQKFKENPNICAFMVEPIQGEAGVNVPSNGYLKGVRELCTKYNVLWIADEVQTGLGRTGKRFAVDHEGVKPDLLVLGKALSGGMYPVSGVLGMDKIILALETGVHGSTFGGSPLGQRVALEAMKVLEEEKLADNAAKMGEIVRTELEKIPKDIALEFRGRGLLAGLKLNPDFANGWDICAKLIKQGLLTRPAHNYIIRISPPLCINEEQIRTALDIITKTLLTHKKN</sequence>
<dbReference type="PANTHER" id="PTHR11986:SF18">
    <property type="entry name" value="ORNITHINE AMINOTRANSFERASE, MITOCHONDRIAL"/>
    <property type="match status" value="1"/>
</dbReference>
<dbReference type="SUPFAM" id="SSF53383">
    <property type="entry name" value="PLP-dependent transferases"/>
    <property type="match status" value="1"/>
</dbReference>
<evidence type="ECO:0000256" key="6">
    <source>
        <dbReference type="ARBA" id="ARBA00012924"/>
    </source>
</evidence>
<dbReference type="RefSeq" id="XP_001603599.4">
    <property type="nucleotide sequence ID" value="XM_001603549.5"/>
</dbReference>
<dbReference type="GO" id="GO:0005759">
    <property type="term" value="C:mitochondrial matrix"/>
    <property type="evidence" value="ECO:0007669"/>
    <property type="project" value="UniProtKB-SubCell"/>
</dbReference>
<comment type="similarity">
    <text evidence="4 10">Belongs to the class-III pyridoxal-phosphate-dependent aminotransferase family.</text>
</comment>
<dbReference type="SMR" id="A0A7M7G4M8"/>
<keyword evidence="13" id="KW-1185">Reference proteome</keyword>
<comment type="subunit">
    <text evidence="5">Homotetramer.</text>
</comment>
<dbReference type="GO" id="GO:0042802">
    <property type="term" value="F:identical protein binding"/>
    <property type="evidence" value="ECO:0007669"/>
    <property type="project" value="TreeGrafter"/>
</dbReference>
<evidence type="ECO:0000256" key="4">
    <source>
        <dbReference type="ARBA" id="ARBA00008954"/>
    </source>
</evidence>
<dbReference type="InterPro" id="IPR010164">
    <property type="entry name" value="Orn_aminotrans"/>
</dbReference>
<dbReference type="InterPro" id="IPR015422">
    <property type="entry name" value="PyrdxlP-dep_Trfase_small"/>
</dbReference>
<dbReference type="Proteomes" id="UP000002358">
    <property type="component" value="Chromosome 5"/>
</dbReference>
<evidence type="ECO:0000256" key="3">
    <source>
        <dbReference type="ARBA" id="ARBA00004998"/>
    </source>
</evidence>
<dbReference type="EnsemblMetazoa" id="XM_001603549">
    <property type="protein sequence ID" value="XP_001603599"/>
    <property type="gene ID" value="LOC100119896"/>
</dbReference>
<dbReference type="OrthoDB" id="425114at2759"/>
<keyword evidence="9 10" id="KW-0663">Pyridoxal phosphate</keyword>
<dbReference type="InterPro" id="IPR050103">
    <property type="entry name" value="Class-III_PLP-dep_AT"/>
</dbReference>
<dbReference type="GeneID" id="100119896"/>
<evidence type="ECO:0000256" key="7">
    <source>
        <dbReference type="ARBA" id="ARBA00022576"/>
    </source>
</evidence>
<dbReference type="InterPro" id="IPR005814">
    <property type="entry name" value="Aminotrans_3"/>
</dbReference>
<keyword evidence="8 11" id="KW-0808">Transferase</keyword>
<dbReference type="GO" id="GO:0010121">
    <property type="term" value="P:L-arginine catabolic process to proline via ornithine"/>
    <property type="evidence" value="ECO:0007669"/>
    <property type="project" value="TreeGrafter"/>
</dbReference>
<comment type="cofactor">
    <cofactor evidence="1 11">
        <name>pyridoxal 5'-phosphate</name>
        <dbReference type="ChEBI" id="CHEBI:597326"/>
    </cofactor>
</comment>
<dbReference type="GO" id="GO:0004587">
    <property type="term" value="F:ornithine aminotransferase activity"/>
    <property type="evidence" value="ECO:0007669"/>
    <property type="project" value="UniProtKB-EC"/>
</dbReference>
<comment type="subcellular location">
    <subcellularLocation>
        <location evidence="2">Mitochondrion matrix</location>
    </subcellularLocation>
</comment>
<comment type="pathway">
    <text evidence="3 11">Amino-acid biosynthesis; L-proline biosynthesis; L-glutamate 5-semialdehyde from L-ornithine: step 1/1.</text>
</comment>
<dbReference type="InterPro" id="IPR015421">
    <property type="entry name" value="PyrdxlP-dep_Trfase_major"/>
</dbReference>
<evidence type="ECO:0000256" key="1">
    <source>
        <dbReference type="ARBA" id="ARBA00001933"/>
    </source>
</evidence>
<dbReference type="UniPathway" id="UPA00098">
    <property type="reaction ID" value="UER00358"/>
</dbReference>
<dbReference type="PIRSF" id="PIRSF000521">
    <property type="entry name" value="Transaminase_4ab_Lys_Orn"/>
    <property type="match status" value="1"/>
</dbReference>
<dbReference type="FunFam" id="3.40.640.10:FF:000011">
    <property type="entry name" value="Ornithine aminotransferase"/>
    <property type="match status" value="1"/>
</dbReference>
<dbReference type="KEGG" id="nvi:100119896"/>
<dbReference type="InterPro" id="IPR049704">
    <property type="entry name" value="Aminotrans_3_PPA_site"/>
</dbReference>
<dbReference type="InParanoid" id="A0A7M7G4M8"/>
<organism evidence="12 13">
    <name type="scientific">Nasonia vitripennis</name>
    <name type="common">Parasitic wasp</name>
    <dbReference type="NCBI Taxonomy" id="7425"/>
    <lineage>
        <taxon>Eukaryota</taxon>
        <taxon>Metazoa</taxon>
        <taxon>Ecdysozoa</taxon>
        <taxon>Arthropoda</taxon>
        <taxon>Hexapoda</taxon>
        <taxon>Insecta</taxon>
        <taxon>Pterygota</taxon>
        <taxon>Neoptera</taxon>
        <taxon>Endopterygota</taxon>
        <taxon>Hymenoptera</taxon>
        <taxon>Apocrita</taxon>
        <taxon>Proctotrupomorpha</taxon>
        <taxon>Chalcidoidea</taxon>
        <taxon>Pteromalidae</taxon>
        <taxon>Pteromalinae</taxon>
        <taxon>Nasonia</taxon>
    </lineage>
</organism>
<keyword evidence="7 11" id="KW-0032">Aminotransferase</keyword>
<dbReference type="AlphaFoldDB" id="A0A7M7G4M8"/>
<dbReference type="Pfam" id="PF00202">
    <property type="entry name" value="Aminotran_3"/>
    <property type="match status" value="1"/>
</dbReference>
<evidence type="ECO:0000256" key="2">
    <source>
        <dbReference type="ARBA" id="ARBA00004305"/>
    </source>
</evidence>
<comment type="catalytic activity">
    <reaction evidence="11">
        <text>a 2-oxocarboxylate + L-ornithine = L-glutamate 5-semialdehyde + an L-alpha-amino acid</text>
        <dbReference type="Rhea" id="RHEA:13877"/>
        <dbReference type="ChEBI" id="CHEBI:35179"/>
        <dbReference type="ChEBI" id="CHEBI:46911"/>
        <dbReference type="ChEBI" id="CHEBI:58066"/>
        <dbReference type="ChEBI" id="CHEBI:59869"/>
        <dbReference type="EC" id="2.6.1.13"/>
    </reaction>
</comment>
<proteinExistence type="inferred from homology"/>
<protein>
    <recommendedName>
        <fullName evidence="6 11">Ornithine aminotransferase</fullName>
        <ecNumber evidence="6 11">2.6.1.13</ecNumber>
    </recommendedName>
</protein>
<evidence type="ECO:0000256" key="10">
    <source>
        <dbReference type="RuleBase" id="RU003560"/>
    </source>
</evidence>
<dbReference type="PROSITE" id="PS00600">
    <property type="entry name" value="AA_TRANSFER_CLASS_3"/>
    <property type="match status" value="1"/>
</dbReference>
<evidence type="ECO:0000313" key="12">
    <source>
        <dbReference type="EnsemblMetazoa" id="XP_001603599"/>
    </source>
</evidence>